<evidence type="ECO:0008006" key="4">
    <source>
        <dbReference type="Google" id="ProtNLM"/>
    </source>
</evidence>
<reference evidence="2 3" key="1">
    <citation type="submission" date="2024-03" db="EMBL/GenBank/DDBJ databases">
        <title>Human intestinal bacterial collection.</title>
        <authorList>
            <person name="Pauvert C."/>
            <person name="Hitch T.C.A."/>
            <person name="Clavel T."/>
        </authorList>
    </citation>
    <scope>NUCLEOTIDE SEQUENCE [LARGE SCALE GENOMIC DNA]</scope>
    <source>
        <strain evidence="2 3">CLA-AA-H255</strain>
    </source>
</reference>
<organism evidence="2 3">
    <name type="scientific">[Lactobacillus] rogosae</name>
    <dbReference type="NCBI Taxonomy" id="706562"/>
    <lineage>
        <taxon>Bacteria</taxon>
        <taxon>Bacillati</taxon>
        <taxon>Bacillota</taxon>
        <taxon>Clostridia</taxon>
        <taxon>Lachnospirales</taxon>
        <taxon>Lachnospiraceae</taxon>
        <taxon>Lachnospira</taxon>
    </lineage>
</organism>
<proteinExistence type="predicted"/>
<keyword evidence="1" id="KW-0472">Membrane</keyword>
<dbReference type="RefSeq" id="WP_055176345.1">
    <property type="nucleotide sequence ID" value="NZ_DAWCMB010000242.1"/>
</dbReference>
<feature type="transmembrane region" description="Helical" evidence="1">
    <location>
        <begin position="19"/>
        <end position="36"/>
    </location>
</feature>
<gene>
    <name evidence="2" type="ORF">WMO14_06730</name>
</gene>
<dbReference type="EMBL" id="JBBMER010000004">
    <property type="protein sequence ID" value="MEQ2379571.1"/>
    <property type="molecule type" value="Genomic_DNA"/>
</dbReference>
<keyword evidence="3" id="KW-1185">Reference proteome</keyword>
<dbReference type="Proteomes" id="UP001442364">
    <property type="component" value="Unassembled WGS sequence"/>
</dbReference>
<sequence>MFDVAVEQIVKVKPPKTAVVYKALLIIGCIVAATTIPQTRTFGIIVLALFAVMTFLVFQYYNAELEYSIVDDTLTIDRIMAKSARKRCGVYTLSRAKLVARADSQDALRMNHMDVKTYDYSVGASNHDSVVIYAYNEHNELVRVFVYPDERILHSIQNVVEKDVFKVIDF</sequence>
<evidence type="ECO:0000313" key="2">
    <source>
        <dbReference type="EMBL" id="MEQ2379571.1"/>
    </source>
</evidence>
<evidence type="ECO:0000256" key="1">
    <source>
        <dbReference type="SAM" id="Phobius"/>
    </source>
</evidence>
<keyword evidence="1" id="KW-1133">Transmembrane helix</keyword>
<protein>
    <recommendedName>
        <fullName evidence="4">Bacterial Pleckstrin homology domain-containing protein</fullName>
    </recommendedName>
</protein>
<keyword evidence="1" id="KW-0812">Transmembrane</keyword>
<comment type="caution">
    <text evidence="2">The sequence shown here is derived from an EMBL/GenBank/DDBJ whole genome shotgun (WGS) entry which is preliminary data.</text>
</comment>
<name>A0ABV1BV00_9FIRM</name>
<accession>A0ABV1BV00</accession>
<evidence type="ECO:0000313" key="3">
    <source>
        <dbReference type="Proteomes" id="UP001442364"/>
    </source>
</evidence>
<feature type="transmembrane region" description="Helical" evidence="1">
    <location>
        <begin position="42"/>
        <end position="61"/>
    </location>
</feature>